<protein>
    <recommendedName>
        <fullName evidence="2">Lipoyl-binding domain-containing protein</fullName>
    </recommendedName>
</protein>
<dbReference type="Pfam" id="PF00364">
    <property type="entry name" value="Biotin_lipoyl"/>
    <property type="match status" value="1"/>
</dbReference>
<organism evidence="3 4">
    <name type="scientific">Candidatus Wallbacteria bacterium HGW-Wallbacteria-1</name>
    <dbReference type="NCBI Taxonomy" id="2013854"/>
    <lineage>
        <taxon>Bacteria</taxon>
        <taxon>Candidatus Walliibacteriota</taxon>
    </lineage>
</organism>
<keyword evidence="1" id="KW-0472">Membrane</keyword>
<feature type="transmembrane region" description="Helical" evidence="1">
    <location>
        <begin position="7"/>
        <end position="25"/>
    </location>
</feature>
<keyword evidence="1" id="KW-0812">Transmembrane</keyword>
<dbReference type="Proteomes" id="UP000233256">
    <property type="component" value="Unassembled WGS sequence"/>
</dbReference>
<dbReference type="EMBL" id="PGXC01000003">
    <property type="protein sequence ID" value="PKK91026.1"/>
    <property type="molecule type" value="Genomic_DNA"/>
</dbReference>
<evidence type="ECO:0000259" key="2">
    <source>
        <dbReference type="Pfam" id="PF00364"/>
    </source>
</evidence>
<keyword evidence="1" id="KW-1133">Transmembrane helix</keyword>
<dbReference type="SUPFAM" id="SSF51230">
    <property type="entry name" value="Single hybrid motif"/>
    <property type="match status" value="1"/>
</dbReference>
<evidence type="ECO:0000256" key="1">
    <source>
        <dbReference type="SAM" id="Phobius"/>
    </source>
</evidence>
<dbReference type="InterPro" id="IPR000089">
    <property type="entry name" value="Biotin_lipoyl"/>
</dbReference>
<sequence>MTRSVTFSLVVTGFTALFFILSGFVNHDSIVFESLGRIAAEHGIDLSASAAEPYASSEEIDSVNSDDICDSSEFESITGSSERLERVRMPLAGSIGEIRTGQGKSVRAGEKIILVDDSTFVGEMFSLRERIVLLREETETWQNVISSFKGIRALEMYGVRAGLLMIQQILAEKISHIAFLENEIVCNEAMIETCTVRAPENGIVEKVCVREGDAVSGGTVLLLLRPLKKMARRAE</sequence>
<reference evidence="3 4" key="1">
    <citation type="journal article" date="2017" name="ISME J.">
        <title>Potential for microbial H2 and metal transformations associated with novel bacteria and archaea in deep terrestrial subsurface sediments.</title>
        <authorList>
            <person name="Hernsdorf A.W."/>
            <person name="Amano Y."/>
            <person name="Miyakawa K."/>
            <person name="Ise K."/>
            <person name="Suzuki Y."/>
            <person name="Anantharaman K."/>
            <person name="Probst A."/>
            <person name="Burstein D."/>
            <person name="Thomas B.C."/>
            <person name="Banfield J.F."/>
        </authorList>
    </citation>
    <scope>NUCLEOTIDE SEQUENCE [LARGE SCALE GENOMIC DNA]</scope>
    <source>
        <strain evidence="3">HGW-Wallbacteria-1</strain>
    </source>
</reference>
<comment type="caution">
    <text evidence="3">The sequence shown here is derived from an EMBL/GenBank/DDBJ whole genome shotgun (WGS) entry which is preliminary data.</text>
</comment>
<evidence type="ECO:0000313" key="3">
    <source>
        <dbReference type="EMBL" id="PKK91026.1"/>
    </source>
</evidence>
<feature type="domain" description="Lipoyl-binding" evidence="2">
    <location>
        <begin position="188"/>
        <end position="223"/>
    </location>
</feature>
<dbReference type="InterPro" id="IPR011053">
    <property type="entry name" value="Single_hybrid_motif"/>
</dbReference>
<dbReference type="AlphaFoldDB" id="A0A2N1PRR4"/>
<dbReference type="SUPFAM" id="SSF111369">
    <property type="entry name" value="HlyD-like secretion proteins"/>
    <property type="match status" value="1"/>
</dbReference>
<gene>
    <name evidence="3" type="ORF">CVV64_04445</name>
</gene>
<accession>A0A2N1PRR4</accession>
<proteinExistence type="predicted"/>
<dbReference type="Gene3D" id="2.40.50.100">
    <property type="match status" value="1"/>
</dbReference>
<name>A0A2N1PRR4_9BACT</name>
<evidence type="ECO:0000313" key="4">
    <source>
        <dbReference type="Proteomes" id="UP000233256"/>
    </source>
</evidence>